<dbReference type="CDD" id="cd00302">
    <property type="entry name" value="cytochrome_P450"/>
    <property type="match status" value="1"/>
</dbReference>
<keyword evidence="2" id="KW-0479">Metal-binding</keyword>
<dbReference type="Pfam" id="PF00067">
    <property type="entry name" value="p450"/>
    <property type="match status" value="1"/>
</dbReference>
<keyword evidence="2" id="KW-0349">Heme</keyword>
<dbReference type="EMBL" id="SMKW01000003">
    <property type="protein sequence ID" value="TDD55602.1"/>
    <property type="molecule type" value="Genomic_DNA"/>
</dbReference>
<protein>
    <submittedName>
        <fullName evidence="3">Cytochrome P450</fullName>
    </submittedName>
</protein>
<dbReference type="GO" id="GO:0016705">
    <property type="term" value="F:oxidoreductase activity, acting on paired donors, with incorporation or reduction of molecular oxygen"/>
    <property type="evidence" value="ECO:0007669"/>
    <property type="project" value="InterPro"/>
</dbReference>
<dbReference type="PANTHER" id="PTHR46696">
    <property type="entry name" value="P450, PUTATIVE (EUROFUNG)-RELATED"/>
    <property type="match status" value="1"/>
</dbReference>
<name>A0A4R4ZGF1_9PSEU</name>
<dbReference type="RefSeq" id="WP_132480825.1">
    <property type="nucleotide sequence ID" value="NZ_SMKW01000003.1"/>
</dbReference>
<comment type="similarity">
    <text evidence="1 2">Belongs to the cytochrome P450 family.</text>
</comment>
<dbReference type="InterPro" id="IPR017972">
    <property type="entry name" value="Cyt_P450_CS"/>
</dbReference>
<dbReference type="InterPro" id="IPR002397">
    <property type="entry name" value="Cyt_P450_B"/>
</dbReference>
<evidence type="ECO:0000313" key="3">
    <source>
        <dbReference type="EMBL" id="TDD55602.1"/>
    </source>
</evidence>
<comment type="caution">
    <text evidence="3">The sequence shown here is derived from an EMBL/GenBank/DDBJ whole genome shotgun (WGS) entry which is preliminary data.</text>
</comment>
<sequence>MTAARWERRVQLGAHPLAYPLVRGIGRIGPVVRVPRVGVVVSEAAPARQVLTDTEGFTKTGPGSPADLWTPVVGPSVLLNMEGDDHARLRRKLSGLFTPRFVDQLCARVAAKPMAALRAELAAGRAVDLVPVVRDLAGAVICELVGLRADRADFARAFAAATAVTSMVRLGRSRLTPAQVARGRKALSELTGPAAEAFAHGDPESVPGRMRELGLSEQEALGAVAAFVLTGTETLVSYVPRLIALAHDTGWLPRLVAEPERADDVVSEALRFTVPSPVMLRSVAAERTIGDVRVRPGDRVVIATISAAKGLGGFDPDRPHPPEVQRLWFGAGPHFCLGMPLAGAEIRTVLDTVLAAGGAAVVDRKVARRVLIPAYRSLVVRRA</sequence>
<dbReference type="PRINTS" id="PR00359">
    <property type="entry name" value="BP450"/>
</dbReference>
<dbReference type="SUPFAM" id="SSF48264">
    <property type="entry name" value="Cytochrome P450"/>
    <property type="match status" value="1"/>
</dbReference>
<keyword evidence="2" id="KW-0408">Iron</keyword>
<dbReference type="InterPro" id="IPR036396">
    <property type="entry name" value="Cyt_P450_sf"/>
</dbReference>
<evidence type="ECO:0000256" key="1">
    <source>
        <dbReference type="ARBA" id="ARBA00010617"/>
    </source>
</evidence>
<dbReference type="PROSITE" id="PS00086">
    <property type="entry name" value="CYTOCHROME_P450"/>
    <property type="match status" value="1"/>
</dbReference>
<evidence type="ECO:0000256" key="2">
    <source>
        <dbReference type="RuleBase" id="RU000461"/>
    </source>
</evidence>
<keyword evidence="4" id="KW-1185">Reference proteome</keyword>
<dbReference type="Gene3D" id="1.10.630.10">
    <property type="entry name" value="Cytochrome P450"/>
    <property type="match status" value="1"/>
</dbReference>
<accession>A0A4R4ZGF1</accession>
<dbReference type="Proteomes" id="UP000294947">
    <property type="component" value="Unassembled WGS sequence"/>
</dbReference>
<reference evidence="3 4" key="1">
    <citation type="submission" date="2019-03" db="EMBL/GenBank/DDBJ databases">
        <title>Draft genome sequences of novel Actinobacteria.</title>
        <authorList>
            <person name="Sahin N."/>
            <person name="Ay H."/>
            <person name="Saygin H."/>
        </authorList>
    </citation>
    <scope>NUCLEOTIDE SEQUENCE [LARGE SCALE GENOMIC DNA]</scope>
    <source>
        <strain evidence="3 4">7K502</strain>
    </source>
</reference>
<dbReference type="PANTHER" id="PTHR46696:SF1">
    <property type="entry name" value="CYTOCHROME P450 YJIB-RELATED"/>
    <property type="match status" value="1"/>
</dbReference>
<dbReference type="GO" id="GO:0005506">
    <property type="term" value="F:iron ion binding"/>
    <property type="evidence" value="ECO:0007669"/>
    <property type="project" value="InterPro"/>
</dbReference>
<keyword evidence="2" id="KW-0560">Oxidoreductase</keyword>
<dbReference type="OrthoDB" id="502624at2"/>
<organism evidence="3 4">
    <name type="scientific">Saccharopolyspora elongata</name>
    <dbReference type="NCBI Taxonomy" id="2530387"/>
    <lineage>
        <taxon>Bacteria</taxon>
        <taxon>Bacillati</taxon>
        <taxon>Actinomycetota</taxon>
        <taxon>Actinomycetes</taxon>
        <taxon>Pseudonocardiales</taxon>
        <taxon>Pseudonocardiaceae</taxon>
        <taxon>Saccharopolyspora</taxon>
    </lineage>
</organism>
<evidence type="ECO:0000313" key="4">
    <source>
        <dbReference type="Proteomes" id="UP000294947"/>
    </source>
</evidence>
<keyword evidence="2" id="KW-0503">Monooxygenase</keyword>
<proteinExistence type="inferred from homology"/>
<dbReference type="GO" id="GO:0020037">
    <property type="term" value="F:heme binding"/>
    <property type="evidence" value="ECO:0007669"/>
    <property type="project" value="InterPro"/>
</dbReference>
<dbReference type="GO" id="GO:0004497">
    <property type="term" value="F:monooxygenase activity"/>
    <property type="evidence" value="ECO:0007669"/>
    <property type="project" value="UniProtKB-KW"/>
</dbReference>
<dbReference type="AlphaFoldDB" id="A0A4R4ZGF1"/>
<dbReference type="InterPro" id="IPR001128">
    <property type="entry name" value="Cyt_P450"/>
</dbReference>
<gene>
    <name evidence="3" type="ORF">E1288_03935</name>
</gene>